<name>A0ACC3BFH7_9EURO</name>
<reference evidence="1 2" key="1">
    <citation type="journal article" date="2023" name="ACS Omega">
        <title>Identification of the Neoaspergillic Acid Biosynthesis Gene Cluster by Establishing an In Vitro CRISPR-Ribonucleoprotein Genetic System in Aspergillus melleus.</title>
        <authorList>
            <person name="Yuan B."/>
            <person name="Grau M.F."/>
            <person name="Murata R.M."/>
            <person name="Torok T."/>
            <person name="Venkateswaran K."/>
            <person name="Stajich J.E."/>
            <person name="Wang C.C.C."/>
        </authorList>
    </citation>
    <scope>NUCLEOTIDE SEQUENCE [LARGE SCALE GENOMIC DNA]</scope>
    <source>
        <strain evidence="1 2">IMV 1140</strain>
    </source>
</reference>
<protein>
    <submittedName>
        <fullName evidence="1">NRPS-like protein biosynthetic cluster</fullName>
    </submittedName>
</protein>
<dbReference type="EMBL" id="JAOPJF010000003">
    <property type="protein sequence ID" value="KAK1149609.1"/>
    <property type="molecule type" value="Genomic_DNA"/>
</dbReference>
<accession>A0ACC3BFH7</accession>
<organism evidence="1 2">
    <name type="scientific">Aspergillus melleus</name>
    <dbReference type="NCBI Taxonomy" id="138277"/>
    <lineage>
        <taxon>Eukaryota</taxon>
        <taxon>Fungi</taxon>
        <taxon>Dikarya</taxon>
        <taxon>Ascomycota</taxon>
        <taxon>Pezizomycotina</taxon>
        <taxon>Eurotiomycetes</taxon>
        <taxon>Eurotiomycetidae</taxon>
        <taxon>Eurotiales</taxon>
        <taxon>Aspergillaceae</taxon>
        <taxon>Aspergillus</taxon>
        <taxon>Aspergillus subgen. Circumdati</taxon>
    </lineage>
</organism>
<proteinExistence type="predicted"/>
<evidence type="ECO:0000313" key="2">
    <source>
        <dbReference type="Proteomes" id="UP001177260"/>
    </source>
</evidence>
<gene>
    <name evidence="1" type="ORF">N8T08_005158</name>
</gene>
<sequence>MAPAKNHSFNTTLSTITTRSSVSTDHERHGLRLEGSTLCTDLEHKTWASQTEDLPPRLPPLLSKVQAIGAGNGVSHTALYLAGLSVMICRILEIDAEYCIAVDTSEKRLMPPDAIAVEDDAGNGWTYSQLSNRVQSLAWALLENGVTAGSTVAVLCEPGLDPISALLAITRIAAIYVPLDLNHPMERLSLIVDDSKPHTIITHALTNKRINELQHSARVIVVTNLLSTPESVPVSCTSSDAAFVLYTSGSTGRPKGVLLSHGNFLGQIASVKSKHGLNRERVLQQSSLGFDVSLQQTFVALTTGGTLIIATNEIRREPNQLAELMRVTRVTFTLGVPSEYAILLRYGECHLQQCPDWRYAVCGGERMTVSLKRAFQKLGKRGPILLSCYGPTEISLASSYGFLSYTDPTAGSEDENSPVGFTLPNYAVYILDKDWNPVPTGFPGEVYISGVGVAMGYLNDKARTDERFLPDPFDREGKSQMYRTGDRGRLLPDGSLAFLGRMEGDFQIKLRGIRIELDEIASAIVTASKGVLRQAAVVLRGTDNKYLLAFVVFVESWRENRERYLARLLESLPFAPSMKPAQLIPLDRLPTNVNGKLDRRVLDTLVIPDTEVNNSRSLKQNLNDAENRLIRAWKTVLAESSCTDASEIGPDSDFFQVGGNSLLLVRLQAVIAQKFDITIPIRELFQISVLRHMSARLTLTKAQAKEIDWNEEVETHLKHLNDALPHITNNSLPAQKGSQVLLTGATGFLGGYILSNLVDDPKVHVIHCIAVRQPNISSKRTMCGISSPKIQVWPGDLSKPYLGLMASTFARLGQSIDSIIHNGADVSFLKSYNSLRAPNVRSTVELGRMALVRGVPLHYISSGGIMRLAPPSSCSTPGSEDDDRSAYYSGSGSSTDGSADSSICHPPTNGSDGYIASKWASEEILMRGRSLGLLSHIHRPTTLVGEGVPSTDLLNNVLHFSRLLKAVPQFDSLDGAIDMISVEDVARNIVLSTKKGAATGISHYSGVQVPLSNLTEYISETAEPLKSLEMSEWVHQATTVGLDSQVASILLTEEGRKGHGLIIMQT</sequence>
<keyword evidence="2" id="KW-1185">Reference proteome</keyword>
<dbReference type="Proteomes" id="UP001177260">
    <property type="component" value="Unassembled WGS sequence"/>
</dbReference>
<comment type="caution">
    <text evidence="1">The sequence shown here is derived from an EMBL/GenBank/DDBJ whole genome shotgun (WGS) entry which is preliminary data.</text>
</comment>
<evidence type="ECO:0000313" key="1">
    <source>
        <dbReference type="EMBL" id="KAK1149609.1"/>
    </source>
</evidence>